<accession>A0ABT7XFL8</accession>
<dbReference type="Gene3D" id="3.30.2320.10">
    <property type="entry name" value="hypothetical protein PF0899 domain"/>
    <property type="match status" value="1"/>
</dbReference>
<dbReference type="InterPro" id="IPR054612">
    <property type="entry name" value="Phage_capsid-like_C"/>
</dbReference>
<dbReference type="Gene3D" id="3.30.2400.10">
    <property type="entry name" value="Major capsid protein gp5"/>
    <property type="match status" value="1"/>
</dbReference>
<gene>
    <name evidence="3" type="ORF">QVN30_07810</name>
</gene>
<comment type="caution">
    <text evidence="3">The sequence shown here is derived from an EMBL/GenBank/DDBJ whole genome shotgun (WGS) entry which is preliminary data.</text>
</comment>
<dbReference type="Proteomes" id="UP001168435">
    <property type="component" value="Unassembled WGS sequence"/>
</dbReference>
<sequence>MNLKERLAELKGRAEEIMPAVEAGDAAALKEGEQLAKEIAEVQEKMSAADAFAATVKGIGAMNAGGSDGSRAKSAPSTLGEFVAMGVKSKGKPQRSSVNYGTYMGSKAAGDVMDKPSAVDSALADVQERVYEGPRRRLTVADLFGQETTTRSAVTYFVENASVEGAPAGTAEGAKKPGVTFGDPTPVTDPVKKIAAVYKETDEMLDDLPWLASSINNRGIYLHEITKEDMLLNGAASGNNIQGVLTRTGIGKITAKSGDKVADLIFKGLTKVYTASPFRADAIVINPVDYEALRLGKDANGQYYGGGYFAGAYGNGQLEEDPPIWGRHTVVTPAIEEGTILVGAFKQGGSFISRKGLTVEMTDTNEDDFNYNRVSIRIEERGALAIRYPMAFCEIDLSALSA</sequence>
<dbReference type="EMBL" id="JAUEIQ010000007">
    <property type="protein sequence ID" value="MDN0064211.1"/>
    <property type="molecule type" value="Genomic_DNA"/>
</dbReference>
<evidence type="ECO:0000313" key="4">
    <source>
        <dbReference type="Proteomes" id="UP001168435"/>
    </source>
</evidence>
<keyword evidence="4" id="KW-1185">Reference proteome</keyword>
<reference evidence="3" key="2">
    <citation type="submission" date="2024-05" db="EMBL/GenBank/DDBJ databases">
        <title>Identification and characterization of horizontal gene transfer across gut microbiota members of farm animals based on homology search.</title>
        <authorList>
            <person name="Schwarzerova J."/>
            <person name="Nykrynova M."/>
            <person name="Jureckova K."/>
            <person name="Cejkova D."/>
            <person name="Rychlik I."/>
        </authorList>
    </citation>
    <scope>NUCLEOTIDE SEQUENCE</scope>
    <source>
        <strain evidence="3">176_SSukc20</strain>
    </source>
</reference>
<dbReference type="SUPFAM" id="SSF56563">
    <property type="entry name" value="Major capsid protein gp5"/>
    <property type="match status" value="1"/>
</dbReference>
<organism evidence="3 4">
    <name type="scientific">Collinsella ihumii</name>
    <dbReference type="NCBI Taxonomy" id="1720204"/>
    <lineage>
        <taxon>Bacteria</taxon>
        <taxon>Bacillati</taxon>
        <taxon>Actinomycetota</taxon>
        <taxon>Coriobacteriia</taxon>
        <taxon>Coriobacteriales</taxon>
        <taxon>Coriobacteriaceae</taxon>
        <taxon>Collinsella</taxon>
    </lineage>
</organism>
<dbReference type="InterPro" id="IPR024455">
    <property type="entry name" value="Phage_capsid"/>
</dbReference>
<dbReference type="Pfam" id="PF05065">
    <property type="entry name" value="Phage_capsid"/>
    <property type="match status" value="1"/>
</dbReference>
<protein>
    <submittedName>
        <fullName evidence="3">Phage major capsid protein</fullName>
    </submittedName>
</protein>
<evidence type="ECO:0000259" key="2">
    <source>
        <dbReference type="Pfam" id="PF05065"/>
    </source>
</evidence>
<feature type="domain" description="Phage capsid-like C-terminal" evidence="2">
    <location>
        <begin position="125"/>
        <end position="393"/>
    </location>
</feature>
<evidence type="ECO:0000313" key="3">
    <source>
        <dbReference type="EMBL" id="MDN0064211.1"/>
    </source>
</evidence>
<evidence type="ECO:0000256" key="1">
    <source>
        <dbReference type="ARBA" id="ARBA00004328"/>
    </source>
</evidence>
<reference evidence="3" key="1">
    <citation type="submission" date="2023-06" db="EMBL/GenBank/DDBJ databases">
        <authorList>
            <person name="Zeman M."/>
            <person name="Kubasova T."/>
            <person name="Jahodarova E."/>
            <person name="Nykrynova M."/>
            <person name="Rychlik I."/>
        </authorList>
    </citation>
    <scope>NUCLEOTIDE SEQUENCE</scope>
    <source>
        <strain evidence="3">176_SSukc20</strain>
    </source>
</reference>
<comment type="subcellular location">
    <subcellularLocation>
        <location evidence="1">Virion</location>
    </subcellularLocation>
</comment>
<proteinExistence type="predicted"/>
<name>A0ABT7XFL8_9ACTN</name>
<dbReference type="NCBIfam" id="TIGR01554">
    <property type="entry name" value="major_cap_HK97"/>
    <property type="match status" value="1"/>
</dbReference>
<dbReference type="RefSeq" id="WP_289820880.1">
    <property type="nucleotide sequence ID" value="NZ_JAUEIM010000020.1"/>
</dbReference>